<dbReference type="RefSeq" id="WP_092324779.1">
    <property type="nucleotide sequence ID" value="NZ_FNFU01000022.1"/>
</dbReference>
<evidence type="ECO:0000313" key="4">
    <source>
        <dbReference type="EMBL" id="SDL00534.1"/>
    </source>
</evidence>
<dbReference type="FunFam" id="3.40.605.10:FF:000063">
    <property type="entry name" value="Succinate-semialdehyde dehydrogenase, mitochondrial"/>
    <property type="match status" value="1"/>
</dbReference>
<sequence>MQSFIPDNLPAHGLLIGERWEAGNGEHMLEVRAPFGGHLLATLRESTPAEVDAAVAQAAATFAAQELSPFERATILRRASELIAERAEDFARSIVAEAGKSIRDSRAEVARAVLTFELCAQEATRLTGEVVPVNATPGSENRRAFTMSRPAGVVCAITPFNGPVNQLSHKVPTAIAAGCTVVVKPAEVTPLSAIMLVQTLLDAGLPPGHVTMVQGRGETVGQQLLEDPRFAVYTFTGSTAVGTHIRRTVGLRKTLLELGSNSANIVHTDADLGLAAKALARSLSIYAGQVCISAQRILVQESIFDQFTAQLADHVQALVVGDPSEESTDVGPMISLEAATRAEEWIAEAVADGAELVCGGTRDGQFLTPAVLTRPSLQSSLACREAFAPVAVLIPYATLGEALHIANNTEYGLQAGIFTASLDVALAAAQRLDVGGVIVNDASSYRVDSMPYGGVKQSGTGREGVRYAVEEMTDSRLVVLNLQEPQGEGL</sequence>
<gene>
    <name evidence="4" type="ORF">SAMN05216282_12227</name>
</gene>
<dbReference type="EMBL" id="FNFU01000022">
    <property type="protein sequence ID" value="SDL00534.1"/>
    <property type="molecule type" value="Genomic_DNA"/>
</dbReference>
<proteinExistence type="inferred from homology"/>
<name>A0A1G9GIM8_9MICO</name>
<dbReference type="Pfam" id="PF00171">
    <property type="entry name" value="Aldedh"/>
    <property type="match status" value="1"/>
</dbReference>
<evidence type="ECO:0000256" key="2">
    <source>
        <dbReference type="ARBA" id="ARBA00023002"/>
    </source>
</evidence>
<dbReference type="SUPFAM" id="SSF53720">
    <property type="entry name" value="ALDH-like"/>
    <property type="match status" value="1"/>
</dbReference>
<dbReference type="InterPro" id="IPR016161">
    <property type="entry name" value="Ald_DH/histidinol_DH"/>
</dbReference>
<evidence type="ECO:0000313" key="5">
    <source>
        <dbReference type="Proteomes" id="UP000198701"/>
    </source>
</evidence>
<comment type="similarity">
    <text evidence="1">Belongs to the aldehyde dehydrogenase family.</text>
</comment>
<dbReference type="STRING" id="386301.SAMN05216282_12227"/>
<dbReference type="AlphaFoldDB" id="A0A1G9GIM8"/>
<dbReference type="OrthoDB" id="6882680at2"/>
<dbReference type="Gene3D" id="3.40.309.10">
    <property type="entry name" value="Aldehyde Dehydrogenase, Chain A, domain 2"/>
    <property type="match status" value="1"/>
</dbReference>
<evidence type="ECO:0000259" key="3">
    <source>
        <dbReference type="Pfam" id="PF00171"/>
    </source>
</evidence>
<accession>A0A1G9GIM8</accession>
<dbReference type="GO" id="GO:0008911">
    <property type="term" value="F:lactaldehyde dehydrogenase (NAD+) activity"/>
    <property type="evidence" value="ECO:0007669"/>
    <property type="project" value="TreeGrafter"/>
</dbReference>
<keyword evidence="5" id="KW-1185">Reference proteome</keyword>
<dbReference type="PANTHER" id="PTHR42991">
    <property type="entry name" value="ALDEHYDE DEHYDROGENASE"/>
    <property type="match status" value="1"/>
</dbReference>
<feature type="domain" description="Aldehyde dehydrogenase" evidence="3">
    <location>
        <begin position="20"/>
        <end position="477"/>
    </location>
</feature>
<dbReference type="Gene3D" id="3.40.605.10">
    <property type="entry name" value="Aldehyde Dehydrogenase, Chain A, domain 1"/>
    <property type="match status" value="1"/>
</dbReference>
<dbReference type="InterPro" id="IPR016163">
    <property type="entry name" value="Ald_DH_C"/>
</dbReference>
<dbReference type="InterPro" id="IPR016162">
    <property type="entry name" value="Ald_DH_N"/>
</dbReference>
<dbReference type="Proteomes" id="UP000198701">
    <property type="component" value="Unassembled WGS sequence"/>
</dbReference>
<evidence type="ECO:0000256" key="1">
    <source>
        <dbReference type="ARBA" id="ARBA00009986"/>
    </source>
</evidence>
<dbReference type="InterPro" id="IPR051020">
    <property type="entry name" value="ALDH-related_metabolic_enz"/>
</dbReference>
<dbReference type="PANTHER" id="PTHR42991:SF1">
    <property type="entry name" value="ALDEHYDE DEHYDROGENASE"/>
    <property type="match status" value="1"/>
</dbReference>
<dbReference type="InterPro" id="IPR015590">
    <property type="entry name" value="Aldehyde_DH_dom"/>
</dbReference>
<keyword evidence="2" id="KW-0560">Oxidoreductase</keyword>
<organism evidence="4 5">
    <name type="scientific">Cryobacterium psychrotolerans</name>
    <dbReference type="NCBI Taxonomy" id="386301"/>
    <lineage>
        <taxon>Bacteria</taxon>
        <taxon>Bacillati</taxon>
        <taxon>Actinomycetota</taxon>
        <taxon>Actinomycetes</taxon>
        <taxon>Micrococcales</taxon>
        <taxon>Microbacteriaceae</taxon>
        <taxon>Cryobacterium</taxon>
    </lineage>
</organism>
<protein>
    <submittedName>
        <fullName evidence="4">Acyl-CoA reductase</fullName>
    </submittedName>
</protein>
<reference evidence="4 5" key="1">
    <citation type="submission" date="2016-10" db="EMBL/GenBank/DDBJ databases">
        <authorList>
            <person name="de Groot N.N."/>
        </authorList>
    </citation>
    <scope>NUCLEOTIDE SEQUENCE [LARGE SCALE GENOMIC DNA]</scope>
    <source>
        <strain evidence="4 5">CGMCC 1.5382</strain>
    </source>
</reference>